<dbReference type="EMBL" id="JAUUCC010000164">
    <property type="protein sequence ID" value="MEE2055271.1"/>
    <property type="molecule type" value="Genomic_DNA"/>
</dbReference>
<reference evidence="1 2" key="1">
    <citation type="submission" date="2023-07" db="EMBL/GenBank/DDBJ databases">
        <authorList>
            <person name="Girao M."/>
            <person name="Carvalho M.F."/>
        </authorList>
    </citation>
    <scope>NUCLEOTIDE SEQUENCE [LARGE SCALE GENOMIC DNA]</scope>
    <source>
        <strain evidence="1 2">66/93</strain>
    </source>
</reference>
<name>A0ABU7L148_9ACTN</name>
<dbReference type="InterPro" id="IPR009057">
    <property type="entry name" value="Homeodomain-like_sf"/>
</dbReference>
<organism evidence="1 2">
    <name type="scientific">Nocardiopsis tropica</name>
    <dbReference type="NCBI Taxonomy" id="109330"/>
    <lineage>
        <taxon>Bacteria</taxon>
        <taxon>Bacillati</taxon>
        <taxon>Actinomycetota</taxon>
        <taxon>Actinomycetes</taxon>
        <taxon>Streptosporangiales</taxon>
        <taxon>Nocardiopsidaceae</taxon>
        <taxon>Nocardiopsis</taxon>
    </lineage>
</organism>
<protein>
    <submittedName>
        <fullName evidence="1">Helix-turn-helix domain-containing protein</fullName>
    </submittedName>
</protein>
<dbReference type="InterPro" id="IPR002514">
    <property type="entry name" value="Transposase_8"/>
</dbReference>
<dbReference type="RefSeq" id="WP_330162042.1">
    <property type="nucleotide sequence ID" value="NZ_BAAAJA010000009.1"/>
</dbReference>
<dbReference type="InterPro" id="IPR027434">
    <property type="entry name" value="Homing_endonucl"/>
</dbReference>
<dbReference type="Pfam" id="PF01527">
    <property type="entry name" value="HTH_Tnp_1"/>
    <property type="match status" value="1"/>
</dbReference>
<sequence length="266" mass="30115">MYASHVRRSAVSMLDSGLSYSEVCRRTGVNRSTLRTWDRNRSLLEKYRDTGDCPRCEPVPRPPAPGAAYSYLLGLYLGDGAITPTGDRSRSVWRLRIACSDCWPGLIRECEAAIAQVLPGHAVGRTGSTGCTEVYGDWKHWPCLFPQAGPGKKHERPILWEPWQRTLVGKHPEMFVRGLFHSDGCRTDNKVRRQVGGEWKDYSYPRYQFCNASGDIVALLTEILDLLEIPWKRHVSPRPPRQDKIVVSVSKRAAVARMDEFVGPKY</sequence>
<comment type="caution">
    <text evidence="1">The sequence shown here is derived from an EMBL/GenBank/DDBJ whole genome shotgun (WGS) entry which is preliminary data.</text>
</comment>
<accession>A0ABU7L148</accession>
<evidence type="ECO:0000313" key="1">
    <source>
        <dbReference type="EMBL" id="MEE2055271.1"/>
    </source>
</evidence>
<proteinExistence type="predicted"/>
<evidence type="ECO:0000313" key="2">
    <source>
        <dbReference type="Proteomes" id="UP001348641"/>
    </source>
</evidence>
<dbReference type="Proteomes" id="UP001348641">
    <property type="component" value="Unassembled WGS sequence"/>
</dbReference>
<gene>
    <name evidence="1" type="ORF">Q8A49_32725</name>
</gene>
<dbReference type="Gene3D" id="3.10.28.10">
    <property type="entry name" value="Homing endonucleases"/>
    <property type="match status" value="1"/>
</dbReference>
<dbReference type="SUPFAM" id="SSF46689">
    <property type="entry name" value="Homeodomain-like"/>
    <property type="match status" value="1"/>
</dbReference>